<protein>
    <submittedName>
        <fullName evidence="2">BH3-interacting domain death agonist</fullName>
    </submittedName>
</protein>
<reference evidence="2" key="1">
    <citation type="submission" date="2025-08" db="UniProtKB">
        <authorList>
            <consortium name="RefSeq"/>
        </authorList>
    </citation>
    <scope>IDENTIFICATION</scope>
</reference>
<proteinExistence type="predicted"/>
<keyword evidence="1" id="KW-1185">Reference proteome</keyword>
<evidence type="ECO:0000313" key="2">
    <source>
        <dbReference type="RefSeq" id="XP_045151843.1"/>
    </source>
</evidence>
<gene>
    <name evidence="2" type="primary">BID</name>
</gene>
<name>A0AC55DJB7_ECHTE</name>
<dbReference type="RefSeq" id="XP_045151843.1">
    <property type="nucleotide sequence ID" value="XM_045295908.1"/>
</dbReference>
<accession>A0AC55DJB7</accession>
<organism evidence="1 2">
    <name type="scientific">Echinops telfairi</name>
    <name type="common">Lesser hedgehog tenrec</name>
    <dbReference type="NCBI Taxonomy" id="9371"/>
    <lineage>
        <taxon>Eukaryota</taxon>
        <taxon>Metazoa</taxon>
        <taxon>Chordata</taxon>
        <taxon>Craniata</taxon>
        <taxon>Vertebrata</taxon>
        <taxon>Euteleostomi</taxon>
        <taxon>Mammalia</taxon>
        <taxon>Eutheria</taxon>
        <taxon>Afrotheria</taxon>
        <taxon>Tenrecidae</taxon>
        <taxon>Tenrecinae</taxon>
        <taxon>Echinops</taxon>
    </lineage>
</organism>
<dbReference type="Proteomes" id="UP000694863">
    <property type="component" value="Unplaced"/>
</dbReference>
<evidence type="ECO:0000313" key="1">
    <source>
        <dbReference type="Proteomes" id="UP000694863"/>
    </source>
</evidence>
<sequence length="204" mass="22946">MDPEGRPWERQGQEGSNGAGHPSEHITNLLVFSFLKHCAHCNFRDELELLGRELPTAAFLEQAEDLQTDGNRSSHFHLEGIAADSDSQDEVIHNIAVRLAQMGDEMESSVQPGLVQNLVMHFRNANLSEEDRRCHLAAALDQVMQAFPRDMEVEKTKLMLAMLLAKKVADHTPSLLCDVFRTAVNFINQDLLAYVRNLARNEVD</sequence>